<gene>
    <name evidence="1" type="ORF">FIPPAONL_01869</name>
</gene>
<name>A0ABY3BBX8_LACGS</name>
<dbReference type="EMBL" id="SRMD01000102">
    <property type="protein sequence ID" value="TQW14461.1"/>
    <property type="molecule type" value="Genomic_DNA"/>
</dbReference>
<proteinExistence type="predicted"/>
<evidence type="ECO:0000313" key="1">
    <source>
        <dbReference type="EMBL" id="TQW14461.1"/>
    </source>
</evidence>
<comment type="caution">
    <text evidence="1">The sequence shown here is derived from an EMBL/GenBank/DDBJ whole genome shotgun (WGS) entry which is preliminary data.</text>
</comment>
<dbReference type="Proteomes" id="UP000316012">
    <property type="component" value="Unassembled WGS sequence"/>
</dbReference>
<dbReference type="RefSeq" id="WP_101884594.1">
    <property type="nucleotide sequence ID" value="NZ_CABOGQ010000007.1"/>
</dbReference>
<accession>A0ABY3BBX8</accession>
<evidence type="ECO:0000313" key="2">
    <source>
        <dbReference type="Proteomes" id="UP000316012"/>
    </source>
</evidence>
<keyword evidence="2" id="KW-1185">Reference proteome</keyword>
<reference evidence="1 2" key="1">
    <citation type="submission" date="2019-04" db="EMBL/GenBank/DDBJ databases">
        <title>Lactobacillus gasseri 7171 assembly.</title>
        <authorList>
            <person name="Joris B.R."/>
            <person name="Giguere D."/>
        </authorList>
    </citation>
    <scope>NUCLEOTIDE SEQUENCE [LARGE SCALE GENOMIC DNA]</scope>
    <source>
        <strain evidence="1 2">7171</strain>
    </source>
</reference>
<organism evidence="1 2">
    <name type="scientific">Lactobacillus gasseri</name>
    <dbReference type="NCBI Taxonomy" id="1596"/>
    <lineage>
        <taxon>Bacteria</taxon>
        <taxon>Bacillati</taxon>
        <taxon>Bacillota</taxon>
        <taxon>Bacilli</taxon>
        <taxon>Lactobacillales</taxon>
        <taxon>Lactobacillaceae</taxon>
        <taxon>Lactobacillus</taxon>
    </lineage>
</organism>
<protein>
    <submittedName>
        <fullName evidence="1">Uncharacterized protein</fullName>
    </submittedName>
</protein>
<sequence length="115" mass="13430">MKIKGNAIKFENFKNKFNQARRDFSKIFESQKLANKTLTQSINDLCDKYGFKPESTVHYLFKNGKYTITTKLIDSETGFEIQTMNTTDIDIREASIQNLILLFDEKLPDYYVGVR</sequence>